<organism evidence="5 6">
    <name type="scientific">Sphingomonas psychrotolerans</name>
    <dbReference type="NCBI Taxonomy" id="1327635"/>
    <lineage>
        <taxon>Bacteria</taxon>
        <taxon>Pseudomonadati</taxon>
        <taxon>Pseudomonadota</taxon>
        <taxon>Alphaproteobacteria</taxon>
        <taxon>Sphingomonadales</taxon>
        <taxon>Sphingomonadaceae</taxon>
        <taxon>Sphingomonas</taxon>
    </lineage>
</organism>
<accession>A0A2K8MHU8</accession>
<evidence type="ECO:0000256" key="3">
    <source>
        <dbReference type="ARBA" id="ARBA00022448"/>
    </source>
</evidence>
<dbReference type="KEGG" id="sphc:CVN68_17055"/>
<dbReference type="PANTHER" id="PTHR43649:SF34">
    <property type="entry name" value="ABC TRANSPORTER PERIPLASMIC-BINDING PROTEIN YCJN-RELATED"/>
    <property type="match status" value="1"/>
</dbReference>
<keyword evidence="4" id="KW-0732">Signal</keyword>
<evidence type="ECO:0000256" key="1">
    <source>
        <dbReference type="ARBA" id="ARBA00004418"/>
    </source>
</evidence>
<evidence type="ECO:0008006" key="7">
    <source>
        <dbReference type="Google" id="ProtNLM"/>
    </source>
</evidence>
<dbReference type="Gene3D" id="3.40.190.10">
    <property type="entry name" value="Periplasmic binding protein-like II"/>
    <property type="match status" value="3"/>
</dbReference>
<dbReference type="PANTHER" id="PTHR43649">
    <property type="entry name" value="ARABINOSE-BINDING PROTEIN-RELATED"/>
    <property type="match status" value="1"/>
</dbReference>
<dbReference type="GO" id="GO:0042597">
    <property type="term" value="C:periplasmic space"/>
    <property type="evidence" value="ECO:0007669"/>
    <property type="project" value="UniProtKB-SubCell"/>
</dbReference>
<evidence type="ECO:0000313" key="6">
    <source>
        <dbReference type="Proteomes" id="UP000229081"/>
    </source>
</evidence>
<evidence type="ECO:0000256" key="2">
    <source>
        <dbReference type="ARBA" id="ARBA00008520"/>
    </source>
</evidence>
<comment type="similarity">
    <text evidence="2">Belongs to the bacterial solute-binding protein 1 family.</text>
</comment>
<dbReference type="InterPro" id="IPR006059">
    <property type="entry name" value="SBP"/>
</dbReference>
<name>A0A2K8MHU8_9SPHN</name>
<proteinExistence type="inferred from homology"/>
<comment type="subcellular location">
    <subcellularLocation>
        <location evidence="1">Periplasm</location>
    </subcellularLocation>
</comment>
<dbReference type="Proteomes" id="UP000229081">
    <property type="component" value="Chromosome"/>
</dbReference>
<keyword evidence="3" id="KW-0813">Transport</keyword>
<dbReference type="InterPro" id="IPR050490">
    <property type="entry name" value="Bact_solute-bd_prot1"/>
</dbReference>
<protein>
    <recommendedName>
        <fullName evidence="7">Extracellular solute-binding protein</fullName>
    </recommendedName>
</protein>
<sequence>MTQKYRGLTWDHPRGYNALAAAADAACDVAIAWDKHSLEGFESRSIAEQCALYDLVVLDHPHVGEAVAADCLVPLEDLFAGDELAQWGNAAIGPSLESYLYAGRHWALPLDAATQVMAYRRDFAENPPASWDAVIALAERAPVALSLAGPHAALSFQSACGALGAEPPQPRDGFLDRAVARLAYAILARLTGDATRRAAGLNPIAMLEAMASGDGPALCPLIYGYVNYSARGTIAYADAPRGPGGRIGSTLGGTGIAVSRRAKVTPELLEHLRWLMSDAVQRDFIPTHDGQPSLRSAWTDPRVDAAAGGFYSATRATIETALVRPRHDHAIAFQTEASALLRAGLLDGSPADPVLDAVEAAYSRHHIPGVET</sequence>
<reference evidence="5 6" key="1">
    <citation type="submission" date="2017-11" db="EMBL/GenBank/DDBJ databases">
        <title>Complete genome sequence of Sphingomonas sp. Strain Cra20, a psychrotolerant potential plant growth promoting rhizobacteria.</title>
        <authorList>
            <person name="Luo Y."/>
        </authorList>
    </citation>
    <scope>NUCLEOTIDE SEQUENCE [LARGE SCALE GENOMIC DNA]</scope>
    <source>
        <strain evidence="5 6">Cra20</strain>
    </source>
</reference>
<evidence type="ECO:0000313" key="5">
    <source>
        <dbReference type="EMBL" id="ATY33462.1"/>
    </source>
</evidence>
<evidence type="ECO:0000256" key="4">
    <source>
        <dbReference type="ARBA" id="ARBA00022729"/>
    </source>
</evidence>
<dbReference type="Pfam" id="PF13416">
    <property type="entry name" value="SBP_bac_8"/>
    <property type="match status" value="1"/>
</dbReference>
<dbReference type="OrthoDB" id="9811622at2"/>
<dbReference type="SUPFAM" id="SSF53850">
    <property type="entry name" value="Periplasmic binding protein-like II"/>
    <property type="match status" value="1"/>
</dbReference>
<keyword evidence="6" id="KW-1185">Reference proteome</keyword>
<dbReference type="AlphaFoldDB" id="A0A2K8MHU8"/>
<dbReference type="RefSeq" id="WP_100283261.1">
    <property type="nucleotide sequence ID" value="NZ_CP024923.1"/>
</dbReference>
<dbReference type="EMBL" id="CP024923">
    <property type="protein sequence ID" value="ATY33462.1"/>
    <property type="molecule type" value="Genomic_DNA"/>
</dbReference>
<gene>
    <name evidence="5" type="ORF">CVN68_17055</name>
</gene>